<dbReference type="UniPathway" id="UPA00164"/>
<comment type="catalytic activity">
    <reaction evidence="1 8">
        <text>[(1-&gt;4)-alpha-D-glucosyl](n) + ADP-alpha-D-glucose = [(1-&gt;4)-alpha-D-glucosyl](n+1) + ADP + H(+)</text>
        <dbReference type="Rhea" id="RHEA:18189"/>
        <dbReference type="Rhea" id="RHEA-COMP:9584"/>
        <dbReference type="Rhea" id="RHEA-COMP:9587"/>
        <dbReference type="ChEBI" id="CHEBI:15378"/>
        <dbReference type="ChEBI" id="CHEBI:15444"/>
        <dbReference type="ChEBI" id="CHEBI:57498"/>
        <dbReference type="ChEBI" id="CHEBI:456216"/>
        <dbReference type="EC" id="2.4.1.21"/>
    </reaction>
</comment>
<keyword evidence="12" id="KW-1185">Reference proteome</keyword>
<proteinExistence type="inferred from homology"/>
<dbReference type="NCBIfam" id="TIGR02095">
    <property type="entry name" value="glgA"/>
    <property type="match status" value="1"/>
</dbReference>
<comment type="function">
    <text evidence="2 8">Synthesizes alpha-1,4-glucan chains using ADP-glucose.</text>
</comment>
<dbReference type="InterPro" id="IPR001296">
    <property type="entry name" value="Glyco_trans_1"/>
</dbReference>
<gene>
    <name evidence="8" type="primary">glgA</name>
    <name evidence="11" type="ORF">E2493_07745</name>
</gene>
<evidence type="ECO:0000256" key="2">
    <source>
        <dbReference type="ARBA" id="ARBA00002764"/>
    </source>
</evidence>
<dbReference type="NCBIfam" id="NF001899">
    <property type="entry name" value="PRK00654.1-2"/>
    <property type="match status" value="1"/>
</dbReference>
<keyword evidence="7 8" id="KW-0320">Glycogen biosynthesis</keyword>
<evidence type="ECO:0000256" key="5">
    <source>
        <dbReference type="ARBA" id="ARBA00022676"/>
    </source>
</evidence>
<protein>
    <recommendedName>
        <fullName evidence="8">Glycogen synthase</fullName>
        <ecNumber evidence="8">2.4.1.21</ecNumber>
    </recommendedName>
    <alternativeName>
        <fullName evidence="8">Starch [bacterial glycogen] synthase</fullName>
    </alternativeName>
</protein>
<reference evidence="11 12" key="1">
    <citation type="submission" date="2019-03" db="EMBL/GenBank/DDBJ databases">
        <title>Genome sequence of Sphingomonas sp. 17J27-24.</title>
        <authorList>
            <person name="Kim M."/>
            <person name="Maeng S."/>
            <person name="Sathiyaraj S."/>
        </authorList>
    </citation>
    <scope>NUCLEOTIDE SEQUENCE [LARGE SCALE GENOMIC DNA]</scope>
    <source>
        <strain evidence="11 12">17J27-24</strain>
    </source>
</reference>
<evidence type="ECO:0000256" key="3">
    <source>
        <dbReference type="ARBA" id="ARBA00004964"/>
    </source>
</evidence>
<keyword evidence="6 8" id="KW-0808">Transferase</keyword>
<evidence type="ECO:0000313" key="12">
    <source>
        <dbReference type="Proteomes" id="UP000298213"/>
    </source>
</evidence>
<evidence type="ECO:0000256" key="4">
    <source>
        <dbReference type="ARBA" id="ARBA00010281"/>
    </source>
</evidence>
<dbReference type="GO" id="GO:0004373">
    <property type="term" value="F:alpha-1,4-glucan glucosyltransferase (UDP-glucose donor) activity"/>
    <property type="evidence" value="ECO:0007669"/>
    <property type="project" value="InterPro"/>
</dbReference>
<dbReference type="PANTHER" id="PTHR45825">
    <property type="entry name" value="GRANULE-BOUND STARCH SYNTHASE 1, CHLOROPLASTIC/AMYLOPLASTIC"/>
    <property type="match status" value="1"/>
</dbReference>
<sequence>MKRTVLSVASEIFPLIKTGGLADVAGALPGALKAEGITVISLVPGYPAVLAALGRKQVVHAFPDLFGGAARLLAGRAKGLDLFVLDAPHLYDRPGNPYLGPDGRDWPDNGFRFAALAQVAAALGRGLVPAFAPAVIHCHDWQAGLTPAYLAYGKGAAVPTVMTVHNLAFQGVFPPELLGPLGLPDAAFTVDGVEYHGQISFLKAGLRLADRITTVSPTYADEICSDEFGMGLQGLLRGRADRLTGILNGIDTDVWDPATDDLIAAPYGPDALARRAANKTALQARLGLEEAPGALLFGVISRLGWQKGLDLLLDGLPVLLHEGAQLALLGAGDAALEDGFRAAAAANPGRVGCVIGYDEGLAHLIQAGCDALLVPSRFEPCGLTQLCALRYGAVPVVARVGGLADTVIDASPVARAAGVATGVQFAPVNATMFEGAIRHAAALWRRPDEWAQLQRNGMATDVSWHGPAKDYAALYASLAPAPAPARKRVRK</sequence>
<dbReference type="Gene3D" id="3.40.50.2000">
    <property type="entry name" value="Glycogen Phosphorylase B"/>
    <property type="match status" value="2"/>
</dbReference>
<dbReference type="EC" id="2.4.1.21" evidence="8"/>
<evidence type="ECO:0000256" key="6">
    <source>
        <dbReference type="ARBA" id="ARBA00022679"/>
    </source>
</evidence>
<evidence type="ECO:0000259" key="9">
    <source>
        <dbReference type="Pfam" id="PF00534"/>
    </source>
</evidence>
<dbReference type="GO" id="GO:0009011">
    <property type="term" value="F:alpha-1,4-glucan glucosyltransferase (ADP-glucose donor) activity"/>
    <property type="evidence" value="ECO:0007669"/>
    <property type="project" value="UniProtKB-UniRule"/>
</dbReference>
<dbReference type="CDD" id="cd03791">
    <property type="entry name" value="GT5_Glycogen_synthase_DULL1-like"/>
    <property type="match status" value="1"/>
</dbReference>
<accession>A0A4Y8ZRU3</accession>
<dbReference type="Proteomes" id="UP000298213">
    <property type="component" value="Unassembled WGS sequence"/>
</dbReference>
<dbReference type="SUPFAM" id="SSF53756">
    <property type="entry name" value="UDP-Glycosyltransferase/glycogen phosphorylase"/>
    <property type="match status" value="1"/>
</dbReference>
<feature type="binding site" evidence="8">
    <location>
        <position position="17"/>
    </location>
    <ligand>
        <name>ADP-alpha-D-glucose</name>
        <dbReference type="ChEBI" id="CHEBI:57498"/>
    </ligand>
</feature>
<evidence type="ECO:0000256" key="7">
    <source>
        <dbReference type="ARBA" id="ARBA00023056"/>
    </source>
</evidence>
<comment type="pathway">
    <text evidence="3 8">Glycan biosynthesis; glycogen biosynthesis.</text>
</comment>
<feature type="domain" description="Glycosyl transferase family 1" evidence="9">
    <location>
        <begin position="295"/>
        <end position="450"/>
    </location>
</feature>
<dbReference type="GO" id="GO:0005978">
    <property type="term" value="P:glycogen biosynthetic process"/>
    <property type="evidence" value="ECO:0007669"/>
    <property type="project" value="UniProtKB-UniRule"/>
</dbReference>
<dbReference type="GO" id="GO:0005829">
    <property type="term" value="C:cytosol"/>
    <property type="evidence" value="ECO:0007669"/>
    <property type="project" value="TreeGrafter"/>
</dbReference>
<dbReference type="Pfam" id="PF00534">
    <property type="entry name" value="Glycos_transf_1"/>
    <property type="match status" value="1"/>
</dbReference>
<comment type="similarity">
    <text evidence="4 8">Belongs to the glycosyltransferase 1 family. Bacterial/plant glycogen synthase subfamily.</text>
</comment>
<dbReference type="PANTHER" id="PTHR45825:SF11">
    <property type="entry name" value="ALPHA AMYLASE DOMAIN-CONTAINING PROTEIN"/>
    <property type="match status" value="1"/>
</dbReference>
<dbReference type="RefSeq" id="WP_135085422.1">
    <property type="nucleotide sequence ID" value="NZ_SPDV01000012.1"/>
</dbReference>
<evidence type="ECO:0000259" key="10">
    <source>
        <dbReference type="Pfam" id="PF08323"/>
    </source>
</evidence>
<dbReference type="EMBL" id="SPDV01000012">
    <property type="protein sequence ID" value="TFI58750.1"/>
    <property type="molecule type" value="Genomic_DNA"/>
</dbReference>
<dbReference type="InterPro" id="IPR011835">
    <property type="entry name" value="GS/SS"/>
</dbReference>
<keyword evidence="5 8" id="KW-0328">Glycosyltransferase</keyword>
<dbReference type="HAMAP" id="MF_00484">
    <property type="entry name" value="Glycogen_synth"/>
    <property type="match status" value="1"/>
</dbReference>
<dbReference type="NCBIfam" id="NF010699">
    <property type="entry name" value="PRK14099.1"/>
    <property type="match status" value="1"/>
</dbReference>
<evidence type="ECO:0000256" key="1">
    <source>
        <dbReference type="ARBA" id="ARBA00001478"/>
    </source>
</evidence>
<dbReference type="InterPro" id="IPR013534">
    <property type="entry name" value="Starch_synth_cat_dom"/>
</dbReference>
<dbReference type="AlphaFoldDB" id="A0A4Y8ZRU3"/>
<dbReference type="Pfam" id="PF08323">
    <property type="entry name" value="Glyco_transf_5"/>
    <property type="match status" value="1"/>
</dbReference>
<feature type="domain" description="Starch synthase catalytic" evidence="10">
    <location>
        <begin position="5"/>
        <end position="237"/>
    </location>
</feature>
<dbReference type="OrthoDB" id="9808590at2"/>
<name>A0A4Y8ZRU3_9SPHN</name>
<evidence type="ECO:0000313" key="11">
    <source>
        <dbReference type="EMBL" id="TFI58750.1"/>
    </source>
</evidence>
<comment type="caution">
    <text evidence="11">The sequence shown here is derived from an EMBL/GenBank/DDBJ whole genome shotgun (WGS) entry which is preliminary data.</text>
</comment>
<evidence type="ECO:0000256" key="8">
    <source>
        <dbReference type="HAMAP-Rule" id="MF_00484"/>
    </source>
</evidence>
<organism evidence="11 12">
    <name type="scientific">Sphingomonas parva</name>
    <dbReference type="NCBI Taxonomy" id="2555898"/>
    <lineage>
        <taxon>Bacteria</taxon>
        <taxon>Pseudomonadati</taxon>
        <taxon>Pseudomonadota</taxon>
        <taxon>Alphaproteobacteria</taxon>
        <taxon>Sphingomonadales</taxon>
        <taxon>Sphingomonadaceae</taxon>
        <taxon>Sphingomonas</taxon>
    </lineage>
</organism>